<organism evidence="2 3">
    <name type="scientific">Pedobacter soli</name>
    <dbReference type="NCBI Taxonomy" id="390242"/>
    <lineage>
        <taxon>Bacteria</taxon>
        <taxon>Pseudomonadati</taxon>
        <taxon>Bacteroidota</taxon>
        <taxon>Sphingobacteriia</taxon>
        <taxon>Sphingobacteriales</taxon>
        <taxon>Sphingobacteriaceae</taxon>
        <taxon>Pedobacter</taxon>
    </lineage>
</organism>
<keyword evidence="3" id="KW-1185">Reference proteome</keyword>
<feature type="signal peptide" evidence="1">
    <location>
        <begin position="1"/>
        <end position="21"/>
    </location>
</feature>
<name>A0A1G6X7J9_9SPHI</name>
<evidence type="ECO:0000256" key="1">
    <source>
        <dbReference type="SAM" id="SignalP"/>
    </source>
</evidence>
<sequence length="143" mass="15601">MLKHLSLTVLSTVLFFSCSFAATGCRTGDFIYTVQNGTYLNGSVLIPKFTATDRIAKRNWAQDPVCGIDRNTADAYPKIVSPSNPNGQCTSDTNTGDIGTLVNYNPSDSTCVTLPLDDYTPYCVAVVGVFSLLFIRNRCHLVF</sequence>
<accession>A0A1G6X7J9</accession>
<dbReference type="PROSITE" id="PS51257">
    <property type="entry name" value="PROKAR_LIPOPROTEIN"/>
    <property type="match status" value="1"/>
</dbReference>
<evidence type="ECO:0000313" key="3">
    <source>
        <dbReference type="Proteomes" id="UP000199455"/>
    </source>
</evidence>
<feature type="chain" id="PRO_5011620386" evidence="1">
    <location>
        <begin position="22"/>
        <end position="143"/>
    </location>
</feature>
<dbReference type="AlphaFoldDB" id="A0A1G6X7J9"/>
<reference evidence="3" key="1">
    <citation type="submission" date="2016-10" db="EMBL/GenBank/DDBJ databases">
        <authorList>
            <person name="Varghese N."/>
            <person name="Submissions S."/>
        </authorList>
    </citation>
    <scope>NUCLEOTIDE SEQUENCE [LARGE SCALE GENOMIC DNA]</scope>
    <source>
        <strain evidence="3">DSM 18609</strain>
    </source>
</reference>
<proteinExistence type="predicted"/>
<dbReference type="Proteomes" id="UP000199455">
    <property type="component" value="Unassembled WGS sequence"/>
</dbReference>
<protein>
    <submittedName>
        <fullName evidence="2">Uncharacterized protein</fullName>
    </submittedName>
</protein>
<dbReference type="EMBL" id="FMZH01000007">
    <property type="protein sequence ID" value="SDD73305.1"/>
    <property type="molecule type" value="Genomic_DNA"/>
</dbReference>
<gene>
    <name evidence="2" type="ORF">SAMN04488024_107226</name>
</gene>
<keyword evidence="1" id="KW-0732">Signal</keyword>
<evidence type="ECO:0000313" key="2">
    <source>
        <dbReference type="EMBL" id="SDD73305.1"/>
    </source>
</evidence>